<evidence type="ECO:0000256" key="2">
    <source>
        <dbReference type="ARBA" id="ARBA00023128"/>
    </source>
</evidence>
<name>A0A427YQJ5_9TREE</name>
<comment type="caution">
    <text evidence="4">The sequence shown here is derived from an EMBL/GenBank/DDBJ whole genome shotgun (WGS) entry which is preliminary data.</text>
</comment>
<keyword evidence="2" id="KW-0496">Mitochondrion</keyword>
<evidence type="ECO:0000313" key="4">
    <source>
        <dbReference type="EMBL" id="RSH93349.1"/>
    </source>
</evidence>
<gene>
    <name evidence="4" type="ORF">EHS25_007705</name>
</gene>
<dbReference type="PANTHER" id="PTHR28133:SF1">
    <property type="entry name" value="REQUIRED FOR RESPIRATORY GROWTH PROTEIN 7, MITOCHONDRIAL"/>
    <property type="match status" value="1"/>
</dbReference>
<sequence>MSNLAVVRRTTRDIGLAFEKHALRFCNHHLHMSLRRVGGAGDGGVDLRGWWWVPGDARSGSGSSAAGEGGARRIRVIGQCKAEKKGLGPKVVRELEGVMAHLRGMCSKGKERASNPTEEDPLDTIAILLSQSGFSRNAMTHASRSSTPFLLVHLPGGQPFPLASSTSADLESESETESDPRTEEAGPERGAEDDMLVEGAWWNAALAGPQGVLGGKMELKREILVGSGRHPMTGEPEVKARVGLRYDGKRFSRLGPPLEDEMEL</sequence>
<proteinExistence type="predicted"/>
<dbReference type="OrthoDB" id="20734at2759"/>
<evidence type="ECO:0000313" key="5">
    <source>
        <dbReference type="Proteomes" id="UP000279259"/>
    </source>
</evidence>
<protein>
    <recommendedName>
        <fullName evidence="6">Restriction endonuclease type IV Mrr domain-containing protein</fullName>
    </recommendedName>
</protein>
<feature type="compositionally biased region" description="Basic and acidic residues" evidence="3">
    <location>
        <begin position="178"/>
        <end position="191"/>
    </location>
</feature>
<accession>A0A427YQJ5</accession>
<comment type="subcellular location">
    <subcellularLocation>
        <location evidence="1">Mitochondrion</location>
    </subcellularLocation>
</comment>
<dbReference type="GO" id="GO:0005739">
    <property type="term" value="C:mitochondrion"/>
    <property type="evidence" value="ECO:0007669"/>
    <property type="project" value="UniProtKB-SubCell"/>
</dbReference>
<organism evidence="4 5">
    <name type="scientific">Saitozyma podzolica</name>
    <dbReference type="NCBI Taxonomy" id="1890683"/>
    <lineage>
        <taxon>Eukaryota</taxon>
        <taxon>Fungi</taxon>
        <taxon>Dikarya</taxon>
        <taxon>Basidiomycota</taxon>
        <taxon>Agaricomycotina</taxon>
        <taxon>Tremellomycetes</taxon>
        <taxon>Tremellales</taxon>
        <taxon>Trimorphomycetaceae</taxon>
        <taxon>Saitozyma</taxon>
    </lineage>
</organism>
<evidence type="ECO:0000256" key="1">
    <source>
        <dbReference type="ARBA" id="ARBA00004173"/>
    </source>
</evidence>
<keyword evidence="5" id="KW-1185">Reference proteome</keyword>
<reference evidence="4 5" key="1">
    <citation type="submission" date="2018-11" db="EMBL/GenBank/DDBJ databases">
        <title>Genome sequence of Saitozyma podzolica DSM 27192.</title>
        <authorList>
            <person name="Aliyu H."/>
            <person name="Gorte O."/>
            <person name="Ochsenreither K."/>
        </authorList>
    </citation>
    <scope>NUCLEOTIDE SEQUENCE [LARGE SCALE GENOMIC DNA]</scope>
    <source>
        <strain evidence="4 5">DSM 27192</strain>
    </source>
</reference>
<dbReference type="EMBL" id="RSCD01000004">
    <property type="protein sequence ID" value="RSH93349.1"/>
    <property type="molecule type" value="Genomic_DNA"/>
</dbReference>
<dbReference type="Pfam" id="PF10356">
    <property type="entry name" value="RRG7"/>
    <property type="match status" value="1"/>
</dbReference>
<dbReference type="Proteomes" id="UP000279259">
    <property type="component" value="Unassembled WGS sequence"/>
</dbReference>
<dbReference type="InterPro" id="IPR018828">
    <property type="entry name" value="RRG7"/>
</dbReference>
<dbReference type="PANTHER" id="PTHR28133">
    <property type="entry name" value="REQUIRED FOR RESPIRATORY GROWTH PROTEIN 7, MITOCHONDRIAL"/>
    <property type="match status" value="1"/>
</dbReference>
<evidence type="ECO:0008006" key="6">
    <source>
        <dbReference type="Google" id="ProtNLM"/>
    </source>
</evidence>
<dbReference type="AlphaFoldDB" id="A0A427YQJ5"/>
<evidence type="ECO:0000256" key="3">
    <source>
        <dbReference type="SAM" id="MobiDB-lite"/>
    </source>
</evidence>
<feature type="region of interest" description="Disordered" evidence="3">
    <location>
        <begin position="160"/>
        <end position="191"/>
    </location>
</feature>